<comment type="caution">
    <text evidence="2">The sequence shown here is derived from an EMBL/GenBank/DDBJ whole genome shotgun (WGS) entry which is preliminary data.</text>
</comment>
<evidence type="ECO:0000313" key="2">
    <source>
        <dbReference type="EMBL" id="KIE09311.1"/>
    </source>
</evidence>
<dbReference type="RefSeq" id="WP_072040802.1">
    <property type="nucleotide sequence ID" value="NZ_JHEG04000001.1"/>
</dbReference>
<proteinExistence type="predicted"/>
<organism evidence="2">
    <name type="scientific">Tolypothrix bouteillei VB521301</name>
    <dbReference type="NCBI Taxonomy" id="1479485"/>
    <lineage>
        <taxon>Bacteria</taxon>
        <taxon>Bacillati</taxon>
        <taxon>Cyanobacteriota</taxon>
        <taxon>Cyanophyceae</taxon>
        <taxon>Nostocales</taxon>
        <taxon>Tolypothrichaceae</taxon>
        <taxon>Tolypothrix</taxon>
    </lineage>
</organism>
<gene>
    <name evidence="2" type="ORF">DA73_0233615</name>
    <name evidence="1" type="ORF">DA73_0400005300</name>
</gene>
<dbReference type="EMBL" id="JHEG02000058">
    <property type="protein sequence ID" value="KIE09311.1"/>
    <property type="molecule type" value="Genomic_DNA"/>
</dbReference>
<evidence type="ECO:0000313" key="3">
    <source>
        <dbReference type="Proteomes" id="UP000029738"/>
    </source>
</evidence>
<name>A0A0C1N9H3_9CYAN</name>
<reference evidence="2" key="1">
    <citation type="journal article" date="2015" name="Genome Announc.">
        <title>Draft Genome Sequence of Tolypothrix boutellei Strain VB521301.</title>
        <authorList>
            <person name="Chandrababunaidu M.M."/>
            <person name="Singh D."/>
            <person name="Sen D."/>
            <person name="Bhan S."/>
            <person name="Das S."/>
            <person name="Gupta A."/>
            <person name="Adhikary S.P."/>
            <person name="Tripathy S."/>
        </authorList>
    </citation>
    <scope>NUCLEOTIDE SEQUENCE</scope>
    <source>
        <strain evidence="2">VB521301</strain>
    </source>
</reference>
<dbReference type="Proteomes" id="UP000029738">
    <property type="component" value="Unassembled WGS sequence"/>
</dbReference>
<dbReference type="AlphaFoldDB" id="A0A0C1N9H3"/>
<dbReference type="EMBL" id="JHEG04000001">
    <property type="protein sequence ID" value="KAF3884940.1"/>
    <property type="molecule type" value="Genomic_DNA"/>
</dbReference>
<sequence>MVHTYEVLVDTRECLDQLHSTFQSETTRYEIDAESKFKANAMARIQARSERPQCTEYDVRVTRLLK</sequence>
<accession>A0A0C1N9H3</accession>
<protein>
    <submittedName>
        <fullName evidence="2">Uncharacterized protein</fullName>
    </submittedName>
</protein>
<evidence type="ECO:0000313" key="1">
    <source>
        <dbReference type="EMBL" id="KAF3884940.1"/>
    </source>
</evidence>
<keyword evidence="3" id="KW-1185">Reference proteome</keyword>
<dbReference type="OrthoDB" id="574024at2"/>
<reference evidence="1" key="2">
    <citation type="submission" date="2019-11" db="EMBL/GenBank/DDBJ databases">
        <title>Improved Assembly of Tolypothrix boutellei genome.</title>
        <authorList>
            <person name="Sarangi A.N."/>
            <person name="Mukherjee M."/>
            <person name="Ghosh S."/>
            <person name="Singh D."/>
            <person name="Das A."/>
            <person name="Kant S."/>
            <person name="Prusty A."/>
            <person name="Tripathy S."/>
        </authorList>
    </citation>
    <scope>NUCLEOTIDE SEQUENCE</scope>
    <source>
        <strain evidence="1">VB521301</strain>
    </source>
</reference>